<evidence type="ECO:0000313" key="3">
    <source>
        <dbReference type="Proteomes" id="UP001291623"/>
    </source>
</evidence>
<reference evidence="2" key="1">
    <citation type="submission" date="2023-12" db="EMBL/GenBank/DDBJ databases">
        <title>Genome assembly of Anisodus tanguticus.</title>
        <authorList>
            <person name="Wang Y.-J."/>
        </authorList>
    </citation>
    <scope>NUCLEOTIDE SEQUENCE</scope>
    <source>
        <strain evidence="2">KB-2021</strain>
        <tissue evidence="2">Leaf</tissue>
    </source>
</reference>
<accession>A0AAE1VMW4</accession>
<evidence type="ECO:0000313" key="2">
    <source>
        <dbReference type="EMBL" id="KAK4374977.1"/>
    </source>
</evidence>
<sequence>MRGGGKDEWKARTLLIGYFDPLFTSSSPRDLSQHRQRSIDSSPPGRLVNKLPLAYLTPFLQLGQPHGRERSRRIDEEPLPASHAEMRQASAFLEYRLSTMFKPQRELRRGLSVCSKTLGTSHYIQSDASGVCSYRIVQNLINMSEG</sequence>
<comment type="caution">
    <text evidence="2">The sequence shown here is derived from an EMBL/GenBank/DDBJ whole genome shotgun (WGS) entry which is preliminary data.</text>
</comment>
<keyword evidence="3" id="KW-1185">Reference proteome</keyword>
<gene>
    <name evidence="2" type="ORF">RND71_005654</name>
</gene>
<evidence type="ECO:0000256" key="1">
    <source>
        <dbReference type="SAM" id="MobiDB-lite"/>
    </source>
</evidence>
<dbReference type="AlphaFoldDB" id="A0AAE1VMW4"/>
<dbReference type="EMBL" id="JAVYJV010000003">
    <property type="protein sequence ID" value="KAK4374977.1"/>
    <property type="molecule type" value="Genomic_DNA"/>
</dbReference>
<organism evidence="2 3">
    <name type="scientific">Anisodus tanguticus</name>
    <dbReference type="NCBI Taxonomy" id="243964"/>
    <lineage>
        <taxon>Eukaryota</taxon>
        <taxon>Viridiplantae</taxon>
        <taxon>Streptophyta</taxon>
        <taxon>Embryophyta</taxon>
        <taxon>Tracheophyta</taxon>
        <taxon>Spermatophyta</taxon>
        <taxon>Magnoliopsida</taxon>
        <taxon>eudicotyledons</taxon>
        <taxon>Gunneridae</taxon>
        <taxon>Pentapetalae</taxon>
        <taxon>asterids</taxon>
        <taxon>lamiids</taxon>
        <taxon>Solanales</taxon>
        <taxon>Solanaceae</taxon>
        <taxon>Solanoideae</taxon>
        <taxon>Hyoscyameae</taxon>
        <taxon>Anisodus</taxon>
    </lineage>
</organism>
<dbReference type="Proteomes" id="UP001291623">
    <property type="component" value="Unassembled WGS sequence"/>
</dbReference>
<name>A0AAE1VMW4_9SOLA</name>
<protein>
    <submittedName>
        <fullName evidence="2">Uncharacterized protein</fullName>
    </submittedName>
</protein>
<proteinExistence type="predicted"/>
<feature type="region of interest" description="Disordered" evidence="1">
    <location>
        <begin position="27"/>
        <end position="46"/>
    </location>
</feature>